<name>A0A2A5C744_9GAMM</name>
<sequence>MQKIFLNFFNKILEKKMKLNFTPLMFALLFFSYFSASALAAEMAMDVSGNWIGVVELENGQELPFGITLSQEGAIVSGVLAGIGSPDLVIENTRIEENILYFSSVRPINGGEVPFDYIAVISADYMNVTIIRVGATGPNSVLSTMTRRQE</sequence>
<reference evidence="3" key="1">
    <citation type="submission" date="2017-08" db="EMBL/GenBank/DDBJ databases">
        <title>A dynamic microbial community with high functional redundancy inhabits the cold, oxic subseafloor aquifer.</title>
        <authorList>
            <person name="Tully B.J."/>
            <person name="Wheat C.G."/>
            <person name="Glazer B.T."/>
            <person name="Huber J.A."/>
        </authorList>
    </citation>
    <scope>NUCLEOTIDE SEQUENCE [LARGE SCALE GENOMIC DNA]</scope>
</reference>
<keyword evidence="1" id="KW-0732">Signal</keyword>
<feature type="signal peptide" evidence="1">
    <location>
        <begin position="1"/>
        <end position="40"/>
    </location>
</feature>
<dbReference type="AlphaFoldDB" id="A0A2A5C744"/>
<evidence type="ECO:0000313" key="3">
    <source>
        <dbReference type="Proteomes" id="UP000228987"/>
    </source>
</evidence>
<evidence type="ECO:0000256" key="1">
    <source>
        <dbReference type="SAM" id="SignalP"/>
    </source>
</evidence>
<accession>A0A2A5C744</accession>
<comment type="caution">
    <text evidence="2">The sequence shown here is derived from an EMBL/GenBank/DDBJ whole genome shotgun (WGS) entry which is preliminary data.</text>
</comment>
<gene>
    <name evidence="2" type="ORF">COA71_14360</name>
</gene>
<organism evidence="2 3">
    <name type="scientific">SAR86 cluster bacterium</name>
    <dbReference type="NCBI Taxonomy" id="2030880"/>
    <lineage>
        <taxon>Bacteria</taxon>
        <taxon>Pseudomonadati</taxon>
        <taxon>Pseudomonadota</taxon>
        <taxon>Gammaproteobacteria</taxon>
        <taxon>SAR86 cluster</taxon>
    </lineage>
</organism>
<dbReference type="Proteomes" id="UP000228987">
    <property type="component" value="Unassembled WGS sequence"/>
</dbReference>
<dbReference type="EMBL" id="NVWI01000016">
    <property type="protein sequence ID" value="PCJ39298.1"/>
    <property type="molecule type" value="Genomic_DNA"/>
</dbReference>
<evidence type="ECO:0000313" key="2">
    <source>
        <dbReference type="EMBL" id="PCJ39298.1"/>
    </source>
</evidence>
<proteinExistence type="predicted"/>
<feature type="chain" id="PRO_5012811216" evidence="1">
    <location>
        <begin position="41"/>
        <end position="150"/>
    </location>
</feature>
<protein>
    <submittedName>
        <fullName evidence="2">Uncharacterized protein</fullName>
    </submittedName>
</protein>